<dbReference type="PROSITE" id="PS51645">
    <property type="entry name" value="PHR_CRY_ALPHA_BETA"/>
    <property type="match status" value="1"/>
</dbReference>
<feature type="binding site" evidence="6">
    <location>
        <position position="318"/>
    </location>
    <ligand>
        <name>FAD</name>
        <dbReference type="ChEBI" id="CHEBI:57692"/>
    </ligand>
</feature>
<dbReference type="InterPro" id="IPR014729">
    <property type="entry name" value="Rossmann-like_a/b/a_fold"/>
</dbReference>
<feature type="binding site" evidence="6">
    <location>
        <begin position="278"/>
        <end position="282"/>
    </location>
    <ligand>
        <name>FAD</name>
        <dbReference type="ChEBI" id="CHEBI:57692"/>
    </ligand>
</feature>
<dbReference type="GO" id="GO:0006950">
    <property type="term" value="P:response to stress"/>
    <property type="evidence" value="ECO:0007669"/>
    <property type="project" value="UniProtKB-ARBA"/>
</dbReference>
<dbReference type="InterPro" id="IPR002081">
    <property type="entry name" value="Cryptochrome/DNA_photolyase_1"/>
</dbReference>
<feature type="binding site" evidence="6">
    <location>
        <begin position="420"/>
        <end position="422"/>
    </location>
    <ligand>
        <name>FAD</name>
        <dbReference type="ChEBI" id="CHEBI:57692"/>
    </ligand>
</feature>
<reference evidence="9" key="1">
    <citation type="submission" date="2019-04" db="EMBL/GenBank/DDBJ databases">
        <title>Moraxella osloensis CCUG 73412, isolated from corneal scrapings as causative agent of keratitis.</title>
        <authorList>
            <person name="Connolly G."/>
            <person name="Jaen-Luchoro D."/>
            <person name="Pinyeiro-Iglesias B."/>
            <person name="Curry A."/>
            <person name="Knowles S."/>
            <person name="Moore E.R.B."/>
        </authorList>
    </citation>
    <scope>NUCLEOTIDE SEQUENCE</scope>
    <source>
        <strain evidence="9">CCUG 73412</strain>
    </source>
</reference>
<dbReference type="InterPro" id="IPR006050">
    <property type="entry name" value="DNA_photolyase_N"/>
</dbReference>
<dbReference type="EMBL" id="SSCJ01000001">
    <property type="protein sequence ID" value="MDI4508615.1"/>
    <property type="molecule type" value="Genomic_DNA"/>
</dbReference>
<dbReference type="PANTHER" id="PTHR11455">
    <property type="entry name" value="CRYPTOCHROME"/>
    <property type="match status" value="1"/>
</dbReference>
<dbReference type="Gene3D" id="1.10.579.10">
    <property type="entry name" value="DNA Cyclobutane Dipyrimidine Photolyase, subunit A, domain 3"/>
    <property type="match status" value="1"/>
</dbReference>
<dbReference type="GO" id="GO:0003904">
    <property type="term" value="F:deoxyribodipyrimidine photo-lyase activity"/>
    <property type="evidence" value="ECO:0007669"/>
    <property type="project" value="TreeGrafter"/>
</dbReference>
<keyword evidence="5" id="KW-0157">Chromophore</keyword>
<comment type="cofactor">
    <cofactor evidence="6">
        <name>FAD</name>
        <dbReference type="ChEBI" id="CHEBI:57692"/>
    </cofactor>
    <text evidence="6">Binds 1 FAD per subunit.</text>
</comment>
<evidence type="ECO:0000259" key="8">
    <source>
        <dbReference type="PROSITE" id="PS51645"/>
    </source>
</evidence>
<protein>
    <submittedName>
        <fullName evidence="9">Deoxyribodipyrimidine photo-lyase</fullName>
    </submittedName>
</protein>
<feature type="site" description="Electron transfer via tryptophanyl radical" evidence="7">
    <location>
        <position position="430"/>
    </location>
</feature>
<dbReference type="Pfam" id="PF03441">
    <property type="entry name" value="FAD_binding_7"/>
    <property type="match status" value="1"/>
</dbReference>
<evidence type="ECO:0000256" key="2">
    <source>
        <dbReference type="ARBA" id="ARBA00005862"/>
    </source>
</evidence>
<dbReference type="PANTHER" id="PTHR11455:SF9">
    <property type="entry name" value="CRYPTOCHROME CIRCADIAN CLOCK 5 ISOFORM X1"/>
    <property type="match status" value="1"/>
</dbReference>
<comment type="cofactor">
    <cofactor evidence="1">
        <name>(6R)-5,10-methylene-5,6,7,8-tetrahydrofolate</name>
        <dbReference type="ChEBI" id="CHEBI:15636"/>
    </cofactor>
</comment>
<evidence type="ECO:0000256" key="1">
    <source>
        <dbReference type="ARBA" id="ARBA00001932"/>
    </source>
</evidence>
<dbReference type="SUPFAM" id="SSF48173">
    <property type="entry name" value="Cryptochrome/photolyase FAD-binding domain"/>
    <property type="match status" value="1"/>
</dbReference>
<dbReference type="SUPFAM" id="SSF52425">
    <property type="entry name" value="Cryptochrome/photolyase, N-terminal domain"/>
    <property type="match status" value="1"/>
</dbReference>
<comment type="similarity">
    <text evidence="2">Belongs to the DNA photolyase class-1 family.</text>
</comment>
<keyword evidence="4 6" id="KW-0274">FAD</keyword>
<evidence type="ECO:0000256" key="5">
    <source>
        <dbReference type="ARBA" id="ARBA00022991"/>
    </source>
</evidence>
<dbReference type="Pfam" id="PF00875">
    <property type="entry name" value="DNA_photolyase"/>
    <property type="match status" value="1"/>
</dbReference>
<dbReference type="Gene3D" id="1.25.40.80">
    <property type="match status" value="1"/>
</dbReference>
<feature type="site" description="Electron transfer via tryptophanyl radical" evidence="7">
    <location>
        <position position="354"/>
    </location>
</feature>
<dbReference type="InterPro" id="IPR036134">
    <property type="entry name" value="Crypto/Photolyase_FAD-like_sf"/>
</dbReference>
<feature type="site" description="Electron transfer via tryptophanyl radical" evidence="7">
    <location>
        <position position="407"/>
    </location>
</feature>
<accession>A0AAW6TBW9</accession>
<dbReference type="InterPro" id="IPR036155">
    <property type="entry name" value="Crypto/Photolyase_N_sf"/>
</dbReference>
<name>A0AAW6TBW9_FAUOS</name>
<dbReference type="AlphaFoldDB" id="A0AAW6TBW9"/>
<dbReference type="GO" id="GO:0006139">
    <property type="term" value="P:nucleobase-containing compound metabolic process"/>
    <property type="evidence" value="ECO:0007669"/>
    <property type="project" value="UniProtKB-ARBA"/>
</dbReference>
<feature type="binding site" evidence="6">
    <location>
        <begin position="321"/>
        <end position="328"/>
    </location>
    <ligand>
        <name>FAD</name>
        <dbReference type="ChEBI" id="CHEBI:57692"/>
    </ligand>
</feature>
<dbReference type="GO" id="GO:0003677">
    <property type="term" value="F:DNA binding"/>
    <property type="evidence" value="ECO:0007669"/>
    <property type="project" value="TreeGrafter"/>
</dbReference>
<dbReference type="InterPro" id="IPR018394">
    <property type="entry name" value="DNA_photolyase_1_CS_C"/>
</dbReference>
<proteinExistence type="inferred from homology"/>
<dbReference type="InterPro" id="IPR005101">
    <property type="entry name" value="Cryptochr/Photolyase_FAD-bd"/>
</dbReference>
<evidence type="ECO:0000256" key="6">
    <source>
        <dbReference type="PIRSR" id="PIRSR602081-1"/>
    </source>
</evidence>
<dbReference type="Gene3D" id="3.40.50.620">
    <property type="entry name" value="HUPs"/>
    <property type="match status" value="1"/>
</dbReference>
<comment type="caution">
    <text evidence="9">The sequence shown here is derived from an EMBL/GenBank/DDBJ whole genome shotgun (WGS) entry which is preliminary data.</text>
</comment>
<sequence length="519" mass="58997">MSSKTNLMWFRQDLRTFDNTAFAACCEHAQQNHAGVIALVYLTPKQWQSHRKSLWQIDLILRQIRALEQSLSQLNIGTIVRVVDDFASQATDVLELCQQLAISHLFANLEYPVNEVARDQYIAQQAQSLGIVTQWFDDSQVIDPQRIVTDKGMPYKVFTPFYKCWLAMIETGGLTLSPTPAAMAINTTQLAKDSRNTNTNINTNTNDHIMIDAFYRAYLHPTAALDKQLNHVSKLAQLLYPAGEAAAQSRLDDFLKNHIADYNTARDVPALNNHLGATSRLSPYLAIGILSPRLCYLKARQVLNSQQGLGSEKDIMRWISELAWRDFYYDVMVNRPDIVKGKAFLTPLDESVAWRYDLADFESWYQGKTGVPLVDAAMRCLNATGFMHNRLRMVVAMYLSKNLLIDWRWGEAYFMQHLVDGDFASNNGGWQWSASVGTDAQPYFRVMNPFNQAATHDPDASYIQHWLPELATVPANIINDEQKLQTYLKQHPHIAYPKLDTPTKVSRAMAIEAFKKPVE</sequence>
<evidence type="ECO:0000256" key="7">
    <source>
        <dbReference type="PIRSR" id="PIRSR602081-2"/>
    </source>
</evidence>
<evidence type="ECO:0000256" key="3">
    <source>
        <dbReference type="ARBA" id="ARBA00022630"/>
    </source>
</evidence>
<keyword evidence="3 6" id="KW-0285">Flavoprotein</keyword>
<dbReference type="GO" id="GO:0071949">
    <property type="term" value="F:FAD binding"/>
    <property type="evidence" value="ECO:0007669"/>
    <property type="project" value="TreeGrafter"/>
</dbReference>
<gene>
    <name evidence="9" type="ORF">E6P75_00140</name>
</gene>
<feature type="domain" description="Photolyase/cryptochrome alpha/beta" evidence="8">
    <location>
        <begin position="4"/>
        <end position="141"/>
    </location>
</feature>
<evidence type="ECO:0000256" key="4">
    <source>
        <dbReference type="ARBA" id="ARBA00022827"/>
    </source>
</evidence>
<dbReference type="PROSITE" id="PS00394">
    <property type="entry name" value="DNA_PHOTOLYASES_1_1"/>
    <property type="match status" value="1"/>
</dbReference>
<evidence type="ECO:0000313" key="9">
    <source>
        <dbReference type="EMBL" id="MDI4508615.1"/>
    </source>
</evidence>
<feature type="binding site" evidence="6">
    <location>
        <position position="262"/>
    </location>
    <ligand>
        <name>FAD</name>
        <dbReference type="ChEBI" id="CHEBI:57692"/>
    </ligand>
</feature>
<organism evidence="9">
    <name type="scientific">Faucicola osloensis</name>
    <name type="common">Moraxella osloensis</name>
    <dbReference type="NCBI Taxonomy" id="34062"/>
    <lineage>
        <taxon>Bacteria</taxon>
        <taxon>Pseudomonadati</taxon>
        <taxon>Pseudomonadota</taxon>
        <taxon>Gammaproteobacteria</taxon>
        <taxon>Moraxellales</taxon>
        <taxon>Moraxellaceae</taxon>
        <taxon>Faucicola</taxon>
    </lineage>
</organism>